<dbReference type="InterPro" id="IPR005135">
    <property type="entry name" value="Endo/exonuclease/phosphatase"/>
</dbReference>
<evidence type="ECO:0000313" key="5">
    <source>
        <dbReference type="Proteomes" id="UP000313231"/>
    </source>
</evidence>
<keyword evidence="2" id="KW-1133">Transmembrane helix</keyword>
<dbReference type="GO" id="GO:0016020">
    <property type="term" value="C:membrane"/>
    <property type="evidence" value="ECO:0007669"/>
    <property type="project" value="GOC"/>
</dbReference>
<gene>
    <name evidence="4" type="ORF">FHP29_14240</name>
</gene>
<dbReference type="OrthoDB" id="155529at2"/>
<dbReference type="RefSeq" id="WP_139623530.1">
    <property type="nucleotide sequence ID" value="NZ_VDMP01000025.1"/>
</dbReference>
<dbReference type="Pfam" id="PF03372">
    <property type="entry name" value="Exo_endo_phos"/>
    <property type="match status" value="1"/>
</dbReference>
<evidence type="ECO:0000259" key="3">
    <source>
        <dbReference type="Pfam" id="PF03372"/>
    </source>
</evidence>
<dbReference type="EMBL" id="VDMP01000025">
    <property type="protein sequence ID" value="TNM38417.1"/>
    <property type="molecule type" value="Genomic_DNA"/>
</dbReference>
<comment type="caution">
    <text evidence="4">The sequence shown here is derived from an EMBL/GenBank/DDBJ whole genome shotgun (WGS) entry which is preliminary data.</text>
</comment>
<feature type="compositionally biased region" description="Pro residues" evidence="1">
    <location>
        <begin position="64"/>
        <end position="89"/>
    </location>
</feature>
<dbReference type="GO" id="GO:0006506">
    <property type="term" value="P:GPI anchor biosynthetic process"/>
    <property type="evidence" value="ECO:0007669"/>
    <property type="project" value="TreeGrafter"/>
</dbReference>
<accession>A0A5C4VRC5</accession>
<dbReference type="GO" id="GO:0003824">
    <property type="term" value="F:catalytic activity"/>
    <property type="evidence" value="ECO:0007669"/>
    <property type="project" value="InterPro"/>
</dbReference>
<dbReference type="AlphaFoldDB" id="A0A5C4VRC5"/>
<dbReference type="PANTHER" id="PTHR14859">
    <property type="entry name" value="CALCOFLUOR WHITE HYPERSENSITIVE PROTEIN PRECURSOR"/>
    <property type="match status" value="1"/>
</dbReference>
<keyword evidence="2" id="KW-0812">Transmembrane</keyword>
<dbReference type="SUPFAM" id="SSF56219">
    <property type="entry name" value="DNase I-like"/>
    <property type="match status" value="1"/>
</dbReference>
<proteinExistence type="predicted"/>
<evidence type="ECO:0000313" key="4">
    <source>
        <dbReference type="EMBL" id="TNM38417.1"/>
    </source>
</evidence>
<protein>
    <recommendedName>
        <fullName evidence="3">Endonuclease/exonuclease/phosphatase domain-containing protein</fullName>
    </recommendedName>
</protein>
<dbReference type="Proteomes" id="UP000313231">
    <property type="component" value="Unassembled WGS sequence"/>
</dbReference>
<reference evidence="4 5" key="1">
    <citation type="journal article" date="2016" name="Int. J. Syst. Evol. Microbiol.">
        <title>Nocardioides albidus sp. nov., an actinobacterium isolated from garden soil.</title>
        <authorList>
            <person name="Singh H."/>
            <person name="Du J."/>
            <person name="Trinh H."/>
            <person name="Won K."/>
            <person name="Yang J.E."/>
            <person name="Yin C."/>
            <person name="Kook M."/>
            <person name="Yi T.H."/>
        </authorList>
    </citation>
    <scope>NUCLEOTIDE SEQUENCE [LARGE SCALE GENOMIC DNA]</scope>
    <source>
        <strain evidence="4 5">CCTCC AB 2015297</strain>
    </source>
</reference>
<evidence type="ECO:0000256" key="2">
    <source>
        <dbReference type="SAM" id="Phobius"/>
    </source>
</evidence>
<feature type="domain" description="Endonuclease/exonuclease/phosphatase" evidence="3">
    <location>
        <begin position="97"/>
        <end position="315"/>
    </location>
</feature>
<feature type="region of interest" description="Disordered" evidence="1">
    <location>
        <begin position="32"/>
        <end position="89"/>
    </location>
</feature>
<dbReference type="InterPro" id="IPR036691">
    <property type="entry name" value="Endo/exonu/phosph_ase_sf"/>
</dbReference>
<keyword evidence="5" id="KW-1185">Reference proteome</keyword>
<dbReference type="Gene3D" id="3.60.10.10">
    <property type="entry name" value="Endonuclease/exonuclease/phosphatase"/>
    <property type="match status" value="1"/>
</dbReference>
<feature type="transmembrane region" description="Helical" evidence="2">
    <location>
        <begin position="6"/>
        <end position="29"/>
    </location>
</feature>
<dbReference type="InterPro" id="IPR051916">
    <property type="entry name" value="GPI-anchor_lipid_remodeler"/>
</dbReference>
<sequence length="330" mass="34307">MTEGSRATQIATVAVALIVLAAIAAVLLLQDPGGRPGGRPSPGTSSAPTAVPPPPSSGSTPTRTEPPPPTPPPTAPPVPPPTVPTCPTPAPLQLTVMTLNIHYGTGHGGRIELDRIAEEIRGWNPDVVLLQEVDKGRPVSGNLDQAAALGAKTGLQHVYGANSRNTGAGPRGNAILTRFPVTAATNTHLPMAGGKELRGLLHARLDVGGVPVSIYASHFDHRSREARRVAAKTALQLMAADPLPKIFGGDFNTGPDGRPIAILKGAGFGDVWAVGKGKGATVPAHRPGSRIDFILHDGWFTPLQAEVLYSTVSDHRAVWSRLQLQPPPAC</sequence>
<evidence type="ECO:0000256" key="1">
    <source>
        <dbReference type="SAM" id="MobiDB-lite"/>
    </source>
</evidence>
<keyword evidence="2" id="KW-0472">Membrane</keyword>
<organism evidence="4 5">
    <name type="scientific">Nocardioides albidus</name>
    <dbReference type="NCBI Taxonomy" id="1517589"/>
    <lineage>
        <taxon>Bacteria</taxon>
        <taxon>Bacillati</taxon>
        <taxon>Actinomycetota</taxon>
        <taxon>Actinomycetes</taxon>
        <taxon>Propionibacteriales</taxon>
        <taxon>Nocardioidaceae</taxon>
        <taxon>Nocardioides</taxon>
    </lineage>
</organism>
<dbReference type="PANTHER" id="PTHR14859:SF15">
    <property type="entry name" value="ENDONUCLEASE_EXONUCLEASE_PHOSPHATASE DOMAIN-CONTAINING PROTEIN"/>
    <property type="match status" value="1"/>
</dbReference>
<name>A0A5C4VRC5_9ACTN</name>